<proteinExistence type="predicted"/>
<comment type="caution">
    <text evidence="3">The sequence shown here is derived from an EMBL/GenBank/DDBJ whole genome shotgun (WGS) entry which is preliminary data.</text>
</comment>
<evidence type="ECO:0000313" key="4">
    <source>
        <dbReference type="Proteomes" id="UP000029538"/>
    </source>
</evidence>
<name>A0A096CU06_9BACT</name>
<sequence length="207" mass="23377">MIIDELKGAVYGLIICTLITMCSGCKTKKAITSIAHKQTYDSVAVVKETTHTTFSIIDTTRTSEHSKTITEYTFCSVESGGGSFAHLTNEASRTPFVPMVVRKADGTLQINYGLAGIKQTTEQSKNEKKGITQSKDSTTHKDNKTKVSATEQDKHKDKNIQRTQVTEPFDWWQLVFALSFVLVIIYLLLYIKDKKISFRQLFRRLIK</sequence>
<feature type="transmembrane region" description="Helical" evidence="2">
    <location>
        <begin position="171"/>
        <end position="191"/>
    </location>
</feature>
<evidence type="ECO:0000256" key="2">
    <source>
        <dbReference type="SAM" id="Phobius"/>
    </source>
</evidence>
<keyword evidence="2" id="KW-1133">Transmembrane helix</keyword>
<dbReference type="RefSeq" id="WP_036883674.1">
    <property type="nucleotide sequence ID" value="NZ_JRNR01000075.1"/>
</dbReference>
<evidence type="ECO:0000313" key="3">
    <source>
        <dbReference type="EMBL" id="KGF48759.1"/>
    </source>
</evidence>
<dbReference type="EMBL" id="JRNR01000075">
    <property type="protein sequence ID" value="KGF48759.1"/>
    <property type="molecule type" value="Genomic_DNA"/>
</dbReference>
<keyword evidence="2" id="KW-0812">Transmembrane</keyword>
<dbReference type="Proteomes" id="UP000029538">
    <property type="component" value="Unassembled WGS sequence"/>
</dbReference>
<gene>
    <name evidence="3" type="ORF">HMPREF0654_07825</name>
</gene>
<accession>A0A096CU06</accession>
<reference evidence="3 4" key="1">
    <citation type="submission" date="2014-07" db="EMBL/GenBank/DDBJ databases">
        <authorList>
            <person name="McCorrison J."/>
            <person name="Sanka R."/>
            <person name="Torralba M."/>
            <person name="Gillis M."/>
            <person name="Haft D.H."/>
            <person name="Methe B."/>
            <person name="Sutton G."/>
            <person name="Nelson K.E."/>
        </authorList>
    </citation>
    <scope>NUCLEOTIDE SEQUENCE [LARGE SCALE GENOMIC DNA]</scope>
    <source>
        <strain evidence="3 4">DNF00882</strain>
    </source>
</reference>
<protein>
    <submittedName>
        <fullName evidence="3">Uncharacterized protein</fullName>
    </submittedName>
</protein>
<dbReference type="AlphaFoldDB" id="A0A096CU06"/>
<organism evidence="3 4">
    <name type="scientific">Prevotella disiens DNF00882</name>
    <dbReference type="NCBI Taxonomy" id="1401075"/>
    <lineage>
        <taxon>Bacteria</taxon>
        <taxon>Pseudomonadati</taxon>
        <taxon>Bacteroidota</taxon>
        <taxon>Bacteroidia</taxon>
        <taxon>Bacteroidales</taxon>
        <taxon>Prevotellaceae</taxon>
        <taxon>Prevotella</taxon>
    </lineage>
</organism>
<feature type="region of interest" description="Disordered" evidence="1">
    <location>
        <begin position="121"/>
        <end position="159"/>
    </location>
</feature>
<evidence type="ECO:0000256" key="1">
    <source>
        <dbReference type="SAM" id="MobiDB-lite"/>
    </source>
</evidence>
<keyword evidence="2" id="KW-0472">Membrane</keyword>
<feature type="compositionally biased region" description="Basic and acidic residues" evidence="1">
    <location>
        <begin position="137"/>
        <end position="159"/>
    </location>
</feature>